<evidence type="ECO:0000256" key="1">
    <source>
        <dbReference type="ARBA" id="ARBA00022833"/>
    </source>
</evidence>
<dbReference type="GO" id="GO:0008270">
    <property type="term" value="F:zinc ion binding"/>
    <property type="evidence" value="ECO:0007669"/>
    <property type="project" value="UniProtKB-UniRule"/>
</dbReference>
<comment type="cofactor">
    <cofactor evidence="2">
        <name>Zn(2+)</name>
        <dbReference type="ChEBI" id="CHEBI:29105"/>
    </cofactor>
    <text evidence="2">Binds 1 zinc ion per subunit.</text>
</comment>
<comment type="catalytic activity">
    <reaction evidence="2">
        <text>mycothiol S-conjugate + H2O = an N-acetyl-L-cysteine-S-conjugate + 1D-myo-inositol 2-amino-2-deoxy-alpha-D-glucopyranoside</text>
        <dbReference type="Rhea" id="RHEA:36543"/>
        <dbReference type="ChEBI" id="CHEBI:15377"/>
        <dbReference type="ChEBI" id="CHEBI:58718"/>
        <dbReference type="ChEBI" id="CHEBI:58886"/>
        <dbReference type="ChEBI" id="CHEBI:59633"/>
        <dbReference type="EC" id="3.5.1.115"/>
    </reaction>
</comment>
<dbReference type="InterPro" id="IPR017811">
    <property type="entry name" value="Mca"/>
</dbReference>
<reference evidence="5" key="1">
    <citation type="submission" date="2016-06" db="EMBL/GenBank/DDBJ databases">
        <authorList>
            <person name="Varghese N."/>
            <person name="Submissions Spin"/>
        </authorList>
    </citation>
    <scope>NUCLEOTIDE SEQUENCE [LARGE SCALE GENOMIC DNA]</scope>
    <source>
        <strain evidence="5">DSM 45161</strain>
    </source>
</reference>
<dbReference type="GO" id="GO:0010126">
    <property type="term" value="P:mycothiol metabolic process"/>
    <property type="evidence" value="ECO:0007669"/>
    <property type="project" value="UniProtKB-UniRule"/>
</dbReference>
<keyword evidence="2" id="KW-0479">Metal-binding</keyword>
<accession>A0A1C5HD80</accession>
<evidence type="ECO:0000256" key="3">
    <source>
        <dbReference type="SAM" id="MobiDB-lite"/>
    </source>
</evidence>
<evidence type="ECO:0000313" key="4">
    <source>
        <dbReference type="EMBL" id="SCG43966.1"/>
    </source>
</evidence>
<dbReference type="NCBIfam" id="TIGR03446">
    <property type="entry name" value="mycothiol_Mca"/>
    <property type="match status" value="1"/>
</dbReference>
<sequence>MPSSSPLRLMAVHAHPDDESSKAAATLAGYAARGVDVLVVTCTGGEAGDIINPAMDRPEVRRRLPQVRREELAAAVEILGVRQQGLGFVDSGWPGGDPPPPLPPGTFAALPLSEAVGPLVAVVRDFRPHVMITYDERGGYPHPDHIRAHEISRAAFTLAADGAAHPSLGPPWQPSKLYYVHEWCGAKMRVLHDALIAEGLPSPYHDWLREWTPERDVTHRITTRVPCADYFDRRDDALRAHRTQIDPDSHWFAVPLALQRELWPTEDFELASSVVPTSLPEDDLFAGIDAVDDSAPAAGSTVARPAPGPRPAPAATPQLR</sequence>
<protein>
    <recommendedName>
        <fullName evidence="2">Mycothiol S-conjugate amidase</fullName>
        <ecNumber evidence="2">3.5.1.115</ecNumber>
    </recommendedName>
</protein>
<feature type="binding site" evidence="2">
    <location>
        <position position="18"/>
    </location>
    <ligand>
        <name>Zn(2+)</name>
        <dbReference type="ChEBI" id="CHEBI:29105"/>
    </ligand>
</feature>
<organism evidence="4 5">
    <name type="scientific">Micromonospora coxensis</name>
    <dbReference type="NCBI Taxonomy" id="356852"/>
    <lineage>
        <taxon>Bacteria</taxon>
        <taxon>Bacillati</taxon>
        <taxon>Actinomycetota</taxon>
        <taxon>Actinomycetes</taxon>
        <taxon>Micromonosporales</taxon>
        <taxon>Micromonosporaceae</taxon>
        <taxon>Micromonospora</taxon>
    </lineage>
</organism>
<dbReference type="InterPro" id="IPR003737">
    <property type="entry name" value="GlcNAc_PI_deacetylase-related"/>
</dbReference>
<dbReference type="EMBL" id="LT607753">
    <property type="protein sequence ID" value="SCG43966.1"/>
    <property type="molecule type" value="Genomic_DNA"/>
</dbReference>
<dbReference type="Proteomes" id="UP000198215">
    <property type="component" value="Chromosome I"/>
</dbReference>
<keyword evidence="1 2" id="KW-0862">Zinc</keyword>
<dbReference type="Gene3D" id="3.40.50.10320">
    <property type="entry name" value="LmbE-like"/>
    <property type="match status" value="1"/>
</dbReference>
<evidence type="ECO:0000256" key="2">
    <source>
        <dbReference type="HAMAP-Rule" id="MF_01482"/>
    </source>
</evidence>
<feature type="region of interest" description="Disordered" evidence="3">
    <location>
        <begin position="295"/>
        <end position="320"/>
    </location>
</feature>
<dbReference type="HAMAP" id="MF_01482">
    <property type="entry name" value="Mca"/>
    <property type="match status" value="1"/>
</dbReference>
<evidence type="ECO:0000313" key="5">
    <source>
        <dbReference type="Proteomes" id="UP000198215"/>
    </source>
</evidence>
<proteinExistence type="inferred from homology"/>
<name>A0A1C5HD80_9ACTN</name>
<feature type="binding site" evidence="2">
    <location>
        <position position="145"/>
    </location>
    <ligand>
        <name>Zn(2+)</name>
        <dbReference type="ChEBI" id="CHEBI:29105"/>
    </ligand>
</feature>
<feature type="binding site" evidence="2">
    <location>
        <position position="15"/>
    </location>
    <ligand>
        <name>Zn(2+)</name>
        <dbReference type="ChEBI" id="CHEBI:29105"/>
    </ligand>
</feature>
<dbReference type="SUPFAM" id="SSF102588">
    <property type="entry name" value="LmbE-like"/>
    <property type="match status" value="1"/>
</dbReference>
<keyword evidence="5" id="KW-1185">Reference proteome</keyword>
<dbReference type="Pfam" id="PF02585">
    <property type="entry name" value="PIG-L"/>
    <property type="match status" value="1"/>
</dbReference>
<dbReference type="InterPro" id="IPR024078">
    <property type="entry name" value="LmbE-like_dom_sf"/>
</dbReference>
<dbReference type="GO" id="GO:0010127">
    <property type="term" value="P:mycothiol-dependent detoxification"/>
    <property type="evidence" value="ECO:0007669"/>
    <property type="project" value="UniProtKB-UniRule"/>
</dbReference>
<comment type="function">
    <text evidence="2">A mycothiol (MSH, N-acetylcysteinyl-glucosaminyl-inositol) S-conjugate amidase, it recycles conjugated MSH to the N-acetyl cysteine conjugate (AcCys S-conjugate, a mercapturic acid) and the MSH precursor. Involved in MSH-dependent detoxification of a number of alkylating agents and antibiotics.</text>
</comment>
<dbReference type="PANTHER" id="PTHR12993:SF11">
    <property type="entry name" value="N-ACETYLGLUCOSAMINYL-PHOSPHATIDYLINOSITOL DE-N-ACETYLASE"/>
    <property type="match status" value="1"/>
</dbReference>
<dbReference type="PANTHER" id="PTHR12993">
    <property type="entry name" value="N-ACETYLGLUCOSAMINYL-PHOSPHATIDYLINOSITOL DE-N-ACETYLASE-RELATED"/>
    <property type="match status" value="1"/>
</dbReference>
<dbReference type="GO" id="GO:0016811">
    <property type="term" value="F:hydrolase activity, acting on carbon-nitrogen (but not peptide) bonds, in linear amides"/>
    <property type="evidence" value="ECO:0007669"/>
    <property type="project" value="TreeGrafter"/>
</dbReference>
<dbReference type="EC" id="3.5.1.115" evidence="2"/>
<comment type="subunit">
    <text evidence="2">Monomer.</text>
</comment>
<comment type="similarity">
    <text evidence="2">Belongs to the MshB deacetylase family. Mca subfamily.</text>
</comment>
<dbReference type="AlphaFoldDB" id="A0A1C5HD80"/>
<keyword evidence="2" id="KW-0378">Hydrolase</keyword>
<gene>
    <name evidence="2" type="primary">mca</name>
    <name evidence="4" type="ORF">GA0070614_1151</name>
</gene>